<evidence type="ECO:0000313" key="2">
    <source>
        <dbReference type="Proteomes" id="UP001143910"/>
    </source>
</evidence>
<protein>
    <submittedName>
        <fullName evidence="1">Uncharacterized protein</fullName>
    </submittedName>
</protein>
<reference evidence="1" key="1">
    <citation type="submission" date="2022-08" db="EMBL/GenBank/DDBJ databases">
        <title>Genome Sequence of Lecanicillium fungicola.</title>
        <authorList>
            <person name="Buettner E."/>
        </authorList>
    </citation>
    <scope>NUCLEOTIDE SEQUENCE</scope>
    <source>
        <strain evidence="1">Babe33</strain>
    </source>
</reference>
<proteinExistence type="predicted"/>
<dbReference type="EMBL" id="JANJQO010000424">
    <property type="protein sequence ID" value="KAJ2977931.1"/>
    <property type="molecule type" value="Genomic_DNA"/>
</dbReference>
<keyword evidence="2" id="KW-1185">Reference proteome</keyword>
<accession>A0ACC1NH61</accession>
<gene>
    <name evidence="1" type="ORF">NQ176_g4096</name>
</gene>
<dbReference type="Proteomes" id="UP001143910">
    <property type="component" value="Unassembled WGS sequence"/>
</dbReference>
<comment type="caution">
    <text evidence="1">The sequence shown here is derived from an EMBL/GenBank/DDBJ whole genome shotgun (WGS) entry which is preliminary data.</text>
</comment>
<sequence length="431" mass="47643">MSSSRDGIYEAGIVDPGIPNKDPTASFWQSELHPLANHQSPWPSKPVDVAVIGAGITGVNVARPEPMLRGHWTQRRTYQNNSVANWKSHIQTYGLEEAIRLAIFEHSHLKVMMSAAEENGIDCDLVLTEGVDAYYDERTFKHALCDLEDMKTHVPELASQYIVSTDRDYIKRVLKLSDRCIGTISVSAASVWPYKLVTGLLSPLVHGGRLNLQTNTAVEQIVDSREGESGVVRTSRGSIIARHIVHATNAWMGHLLPELRPFVSPVRGNVVHYASSKDAFGNVKDYDYIIQRKSGDLVVGRANLGRRATSNDSQTDLAPMSHLRGLPHEVALSPLPLASTTIDAAWSGILAFTEDGSPFIGRLPSPSRAHQWVCGCYHGYGMTKAFRAAEMVVLMILGETLPEDYPRSMLLTEERLRELAKDNDYMSSVCI</sequence>
<name>A0ACC1NH61_9HYPO</name>
<organism evidence="1 2">
    <name type="scientific">Zarea fungicola</name>
    <dbReference type="NCBI Taxonomy" id="93591"/>
    <lineage>
        <taxon>Eukaryota</taxon>
        <taxon>Fungi</taxon>
        <taxon>Dikarya</taxon>
        <taxon>Ascomycota</taxon>
        <taxon>Pezizomycotina</taxon>
        <taxon>Sordariomycetes</taxon>
        <taxon>Hypocreomycetidae</taxon>
        <taxon>Hypocreales</taxon>
        <taxon>Cordycipitaceae</taxon>
        <taxon>Zarea</taxon>
    </lineage>
</organism>
<evidence type="ECO:0000313" key="1">
    <source>
        <dbReference type="EMBL" id="KAJ2977931.1"/>
    </source>
</evidence>